<dbReference type="PROSITE" id="PS00675">
    <property type="entry name" value="SIGMA54_INTERACT_1"/>
    <property type="match status" value="1"/>
</dbReference>
<evidence type="ECO:0000256" key="1">
    <source>
        <dbReference type="SAM" id="MobiDB-lite"/>
    </source>
</evidence>
<dbReference type="InterPro" id="IPR006073">
    <property type="entry name" value="GTP-bd"/>
</dbReference>
<evidence type="ECO:0000259" key="2">
    <source>
        <dbReference type="Pfam" id="PF01926"/>
    </source>
</evidence>
<dbReference type="EMBL" id="JABCKV010000386">
    <property type="protein sequence ID" value="KAG5641114.1"/>
    <property type="molecule type" value="Genomic_DNA"/>
</dbReference>
<dbReference type="SUPFAM" id="SSF52540">
    <property type="entry name" value="P-loop containing nucleoside triphosphate hydrolases"/>
    <property type="match status" value="1"/>
</dbReference>
<feature type="region of interest" description="Disordered" evidence="1">
    <location>
        <begin position="244"/>
        <end position="275"/>
    </location>
</feature>
<dbReference type="InterPro" id="IPR027417">
    <property type="entry name" value="P-loop_NTPase"/>
</dbReference>
<sequence>MTQTPSATRSSALLLQRSTGGIIPNIIVFGETGAGKSSVINMIAGRAVTDVSGDAQGYTFRSTSHSISIDDGKSAPTKVTLWDTAGLNEGEHGTVAAVQAMKNLQELVGSLAGNGLSLLVYYIRGSRFRTIWKTNYDLFSGTICQEKVRIVLVITGLENESPMENWWRENGNMFERHGMRFDGHVCVTSTRGKAGKDGKYMYEEEYGESEVAARRLVLDRCMRAPWVVEERQWRADIKQRMTEYYKRESRSPPVQRRSESVDRPTEVRHMGRQEGDSPLPTFLNFLLDCLRIIVPWRQPADSFQATGTRRRGGRGYVEASG</sequence>
<organism evidence="3 4">
    <name type="scientific">Asterophora parasitica</name>
    <dbReference type="NCBI Taxonomy" id="117018"/>
    <lineage>
        <taxon>Eukaryota</taxon>
        <taxon>Fungi</taxon>
        <taxon>Dikarya</taxon>
        <taxon>Basidiomycota</taxon>
        <taxon>Agaricomycotina</taxon>
        <taxon>Agaricomycetes</taxon>
        <taxon>Agaricomycetidae</taxon>
        <taxon>Agaricales</taxon>
        <taxon>Tricholomatineae</taxon>
        <taxon>Lyophyllaceae</taxon>
        <taxon>Asterophora</taxon>
    </lineage>
</organism>
<dbReference type="OrthoDB" id="8954335at2759"/>
<reference evidence="3" key="2">
    <citation type="submission" date="2021-10" db="EMBL/GenBank/DDBJ databases">
        <title>Phylogenomics reveals ancestral predisposition of the termite-cultivated fungus Termitomyces towards a domesticated lifestyle.</title>
        <authorList>
            <person name="Auxier B."/>
            <person name="Grum-Grzhimaylo A."/>
            <person name="Cardenas M.E."/>
            <person name="Lodge J.D."/>
            <person name="Laessoe T."/>
            <person name="Pedersen O."/>
            <person name="Smith M.E."/>
            <person name="Kuyper T.W."/>
            <person name="Franco-Molano E.A."/>
            <person name="Baroni T.J."/>
            <person name="Aanen D.K."/>
        </authorList>
    </citation>
    <scope>NUCLEOTIDE SEQUENCE</scope>
    <source>
        <strain evidence="3">AP01</strain>
        <tissue evidence="3">Mycelium</tissue>
    </source>
</reference>
<name>A0A9P7K9G7_9AGAR</name>
<dbReference type="Gene3D" id="3.40.50.300">
    <property type="entry name" value="P-loop containing nucleotide triphosphate hydrolases"/>
    <property type="match status" value="1"/>
</dbReference>
<comment type="caution">
    <text evidence="3">The sequence shown here is derived from an EMBL/GenBank/DDBJ whole genome shotgun (WGS) entry which is preliminary data.</text>
</comment>
<evidence type="ECO:0000313" key="3">
    <source>
        <dbReference type="EMBL" id="KAG5641114.1"/>
    </source>
</evidence>
<reference evidence="3" key="1">
    <citation type="submission" date="2020-07" db="EMBL/GenBank/DDBJ databases">
        <authorList>
            <person name="Nieuwenhuis M."/>
            <person name="Van De Peppel L.J.J."/>
        </authorList>
    </citation>
    <scope>NUCLEOTIDE SEQUENCE</scope>
    <source>
        <strain evidence="3">AP01</strain>
        <tissue evidence="3">Mycelium</tissue>
    </source>
</reference>
<dbReference type="GO" id="GO:0005525">
    <property type="term" value="F:GTP binding"/>
    <property type="evidence" value="ECO:0007669"/>
    <property type="project" value="InterPro"/>
</dbReference>
<evidence type="ECO:0000313" key="4">
    <source>
        <dbReference type="Proteomes" id="UP000775547"/>
    </source>
</evidence>
<dbReference type="InterPro" id="IPR025662">
    <property type="entry name" value="Sigma_54_int_dom_ATP-bd_1"/>
</dbReference>
<protein>
    <recommendedName>
        <fullName evidence="2">G domain-containing protein</fullName>
    </recommendedName>
</protein>
<dbReference type="Pfam" id="PF01926">
    <property type="entry name" value="MMR_HSR1"/>
    <property type="match status" value="1"/>
</dbReference>
<gene>
    <name evidence="3" type="ORF">DXG03_005977</name>
</gene>
<keyword evidence="4" id="KW-1185">Reference proteome</keyword>
<dbReference type="AlphaFoldDB" id="A0A9P7K9G7"/>
<dbReference type="Proteomes" id="UP000775547">
    <property type="component" value="Unassembled WGS sequence"/>
</dbReference>
<dbReference type="CDD" id="cd00882">
    <property type="entry name" value="Ras_like_GTPase"/>
    <property type="match status" value="1"/>
</dbReference>
<feature type="domain" description="G" evidence="2">
    <location>
        <begin position="26"/>
        <end position="103"/>
    </location>
</feature>
<proteinExistence type="predicted"/>
<accession>A0A9P7K9G7</accession>